<organism evidence="3 4">
    <name type="scientific">Mesorhizobium japonicum (strain LMG 29417 / CECT 9101 / MAFF 303099)</name>
    <name type="common">Mesorhizobium loti (strain MAFF 303099)</name>
    <dbReference type="NCBI Taxonomy" id="266835"/>
    <lineage>
        <taxon>Bacteria</taxon>
        <taxon>Pseudomonadati</taxon>
        <taxon>Pseudomonadota</taxon>
        <taxon>Alphaproteobacteria</taxon>
        <taxon>Hyphomicrobiales</taxon>
        <taxon>Phyllobacteriaceae</taxon>
        <taxon>Mesorhizobium</taxon>
    </lineage>
</organism>
<dbReference type="GO" id="GO:0005975">
    <property type="term" value="P:carbohydrate metabolic process"/>
    <property type="evidence" value="ECO:0007669"/>
    <property type="project" value="UniProtKB-ARBA"/>
</dbReference>
<sequence length="268" mass="28098">MAQRIPSLKRGGLSMDLFKLDGDVALVTGAGSGIGQAIAIGLAEAGADVACFGHASKGGLEETAQQVTTLGRKALVLTGTVTSQSDLAAAIDRVEAELGALTVAVNNAGIAGSEPAETLSLEKWQKVHEVNVAGVFLSCQAEARKMLARRKGSIINIASMSGTIVNRGLTQAHYNSSKAAVIHMSKSLAMEWADRGLRVNVVSPGYTLTPMNKRPEVAEEIKIFKRDTPMGRMAAPEEMVGPTVFLASRASSFVTGLDLIVDGGYVCW</sequence>
<evidence type="ECO:0000256" key="1">
    <source>
        <dbReference type="ARBA" id="ARBA00006484"/>
    </source>
</evidence>
<dbReference type="Gene3D" id="3.40.50.720">
    <property type="entry name" value="NAD(P)-binding Rossmann-like Domain"/>
    <property type="match status" value="1"/>
</dbReference>
<dbReference type="InterPro" id="IPR002347">
    <property type="entry name" value="SDR_fam"/>
</dbReference>
<dbReference type="InterPro" id="IPR020904">
    <property type="entry name" value="Sc_DH/Rdtase_CS"/>
</dbReference>
<dbReference type="Pfam" id="PF13561">
    <property type="entry name" value="adh_short_C2"/>
    <property type="match status" value="1"/>
</dbReference>
<dbReference type="Proteomes" id="UP000000552">
    <property type="component" value="Chromosome"/>
</dbReference>
<accession>Q986J1</accession>
<evidence type="ECO:0000256" key="2">
    <source>
        <dbReference type="ARBA" id="ARBA00023002"/>
    </source>
</evidence>
<reference evidence="3 4" key="1">
    <citation type="journal article" date="2000" name="DNA Res.">
        <title>Complete genome structure of the nitrogen-fixing symbiotic bacterium Mesorhizobium loti.</title>
        <authorList>
            <person name="Kaneko T."/>
            <person name="Nakamura Y."/>
            <person name="Sato S."/>
            <person name="Asamizu E."/>
            <person name="Kato T."/>
            <person name="Sasamoto S."/>
            <person name="Watanabe A."/>
            <person name="Idesawa K."/>
            <person name="Ishikawa A."/>
            <person name="Kawashima K."/>
            <person name="Kimura T."/>
            <person name="Kishida Y."/>
            <person name="Kiyokawa C."/>
            <person name="Kohara M."/>
            <person name="Matsumoto M."/>
            <person name="Matsuno A."/>
            <person name="Mochizuki Y."/>
            <person name="Nakayama S."/>
            <person name="Nakazaki N."/>
            <person name="Shimpo S."/>
            <person name="Sugimoto M."/>
            <person name="Takeuchi C."/>
            <person name="Yamada M."/>
            <person name="Tabata S."/>
        </authorList>
    </citation>
    <scope>NUCLEOTIDE SEQUENCE [LARGE SCALE GENOMIC DNA]</scope>
    <source>
        <strain evidence="4">LMG 29417 / CECT 9101 / MAFF 303099</strain>
    </source>
</reference>
<dbReference type="PANTHER" id="PTHR42760">
    <property type="entry name" value="SHORT-CHAIN DEHYDROGENASES/REDUCTASES FAMILY MEMBER"/>
    <property type="match status" value="1"/>
</dbReference>
<dbReference type="PROSITE" id="PS00061">
    <property type="entry name" value="ADH_SHORT"/>
    <property type="match status" value="1"/>
</dbReference>
<name>Q986J1_RHILO</name>
<dbReference type="AlphaFoldDB" id="Q986J1"/>
<dbReference type="EMBL" id="BA000012">
    <property type="protein sequence ID" value="BAB53462.1"/>
    <property type="molecule type" value="Genomic_DNA"/>
</dbReference>
<dbReference type="PRINTS" id="PR00080">
    <property type="entry name" value="SDRFAMILY"/>
</dbReference>
<evidence type="ECO:0000313" key="4">
    <source>
        <dbReference type="Proteomes" id="UP000000552"/>
    </source>
</evidence>
<dbReference type="HOGENOM" id="CLU_010194_1_1_5"/>
<dbReference type="NCBIfam" id="NF004774">
    <property type="entry name" value="PRK06114.1"/>
    <property type="match status" value="1"/>
</dbReference>
<dbReference type="GO" id="GO:0016616">
    <property type="term" value="F:oxidoreductase activity, acting on the CH-OH group of donors, NAD or NADP as acceptor"/>
    <property type="evidence" value="ECO:0007669"/>
    <property type="project" value="UniProtKB-ARBA"/>
</dbReference>
<dbReference type="PANTHER" id="PTHR42760:SF115">
    <property type="entry name" value="3-OXOACYL-[ACYL-CARRIER-PROTEIN] REDUCTASE FABG"/>
    <property type="match status" value="1"/>
</dbReference>
<dbReference type="FunFam" id="3.40.50.720:FF:000240">
    <property type="entry name" value="SDR family oxidoreductase"/>
    <property type="match status" value="1"/>
</dbReference>
<evidence type="ECO:0000313" key="3">
    <source>
        <dbReference type="EMBL" id="BAB53462.1"/>
    </source>
</evidence>
<keyword evidence="2" id="KW-0560">Oxidoreductase</keyword>
<dbReference type="InterPro" id="IPR036291">
    <property type="entry name" value="NAD(P)-bd_dom_sf"/>
</dbReference>
<comment type="similarity">
    <text evidence="1">Belongs to the short-chain dehydrogenases/reductases (SDR) family.</text>
</comment>
<dbReference type="PRINTS" id="PR00081">
    <property type="entry name" value="GDHRDH"/>
</dbReference>
<dbReference type="KEGG" id="mlo:mll7334"/>
<proteinExistence type="inferred from homology"/>
<dbReference type="SUPFAM" id="SSF51735">
    <property type="entry name" value="NAD(P)-binding Rossmann-fold domains"/>
    <property type="match status" value="1"/>
</dbReference>
<dbReference type="eggNOG" id="COG1028">
    <property type="taxonomic scope" value="Bacteria"/>
</dbReference>
<protein>
    <submittedName>
        <fullName evidence="3">Mll7334 protein</fullName>
    </submittedName>
</protein>
<gene>
    <name evidence="3" type="ordered locus">mll7334</name>
</gene>